<name>A0A8K1CF87_PYTOL</name>
<evidence type="ECO:0000256" key="4">
    <source>
        <dbReference type="ARBA" id="ARBA00022807"/>
    </source>
</evidence>
<evidence type="ECO:0000256" key="5">
    <source>
        <dbReference type="PIRSR" id="PIRSR622684-1"/>
    </source>
</evidence>
<dbReference type="PROSITE" id="PS00139">
    <property type="entry name" value="THIOL_PROTEASE_CYS"/>
    <property type="match status" value="1"/>
</dbReference>
<feature type="domain" description="Calpain catalytic" evidence="8">
    <location>
        <begin position="126"/>
        <end position="409"/>
    </location>
</feature>
<keyword evidence="4 6" id="KW-0788">Thiol protease</keyword>
<feature type="region of interest" description="Disordered" evidence="7">
    <location>
        <begin position="581"/>
        <end position="634"/>
    </location>
</feature>
<accession>A0A8K1CF87</accession>
<dbReference type="InterPro" id="IPR001300">
    <property type="entry name" value="Peptidase_C2_calpain_cat"/>
</dbReference>
<proteinExistence type="inferred from homology"/>
<dbReference type="AlphaFoldDB" id="A0A8K1CF87"/>
<dbReference type="PANTHER" id="PTHR10183">
    <property type="entry name" value="CALPAIN"/>
    <property type="match status" value="1"/>
</dbReference>
<comment type="similarity">
    <text evidence="1">Belongs to the peptidase C2 family.</text>
</comment>
<keyword evidence="10" id="KW-1185">Reference proteome</keyword>
<keyword evidence="3 6" id="KW-0378">Hydrolase</keyword>
<evidence type="ECO:0000256" key="1">
    <source>
        <dbReference type="ARBA" id="ARBA00007623"/>
    </source>
</evidence>
<feature type="region of interest" description="Disordered" evidence="7">
    <location>
        <begin position="1"/>
        <end position="25"/>
    </location>
</feature>
<dbReference type="InterPro" id="IPR022684">
    <property type="entry name" value="Calpain_cysteine_protease"/>
</dbReference>
<sequence length="700" mass="79299">MPTTAFRTGPAVRSFEDPTKSKQPVKLTKTKSIKPKKLDAGVVVHDLTERHLHRHASTLIATAGRDAAIRECREKVEMISSECRLRNVKYRDPHFDLSERAGTCLYGLHQMADENDEGVHMPGGIKRVGQIFDNPKFIVDGIDAGDIKQGAAGDCWFLAAIATIANKPELLESICVARDEVVGVYGFIFFRDGDWISEVVDDQLFIAHGDYYHAPDEVRRAFASEQQYVQSLQRGSNALVYAHCEDSNETWLPLLEKAFAKVHGDYSAIEAGFTGEGVEDLTGGVTSEVICSDILDKDHFWTNELMHVNKELLFAGGIDRLGVAEVRGILTGHAYSVLRAVEANGKRFVQVRNPWGKTEWTGPWSDGSAEWTAEWITILNHKFGDDGSFWMSYEDFLETFTVLDRTRIFSSEWSVAQCWTRELVQWPNKSFAEHEFRVSLEKDGPVVIVLRQADTRYFQGLEGQFDFQLHFRVRREGERKYFARSSHSIIMSRSVSMELPLTAGVWRVSYKIRRQKRGRASRTDYINEFREKQSDKFMEVAINFDYALNLHVVHGSKHELEDGDEIVAVPVPEVDDIVTEQVEEEEVEEEAEPEMEKSNQEEEEQEEAVEEEEHEEEEEEGEQDEEEAAKAKRAKEQVELLDAIVVVGIRVHAQDPGLQVSLVKSAPTTSDWALDPDDSIVKRFHARTGGLLASISQLAK</sequence>
<evidence type="ECO:0000256" key="7">
    <source>
        <dbReference type="SAM" id="MobiDB-lite"/>
    </source>
</evidence>
<feature type="active site" evidence="5 6">
    <location>
        <position position="155"/>
    </location>
</feature>
<dbReference type="SUPFAM" id="SSF54001">
    <property type="entry name" value="Cysteine proteinases"/>
    <property type="match status" value="1"/>
</dbReference>
<evidence type="ECO:0000259" key="8">
    <source>
        <dbReference type="PROSITE" id="PS50203"/>
    </source>
</evidence>
<feature type="active site" evidence="5 6">
    <location>
        <position position="333"/>
    </location>
</feature>
<protein>
    <recommendedName>
        <fullName evidence="8">Calpain catalytic domain-containing protein</fullName>
    </recommendedName>
</protein>
<dbReference type="SMART" id="SM00230">
    <property type="entry name" value="CysPc"/>
    <property type="match status" value="1"/>
</dbReference>
<dbReference type="Gene3D" id="3.90.70.10">
    <property type="entry name" value="Cysteine proteinases"/>
    <property type="match status" value="1"/>
</dbReference>
<feature type="active site" evidence="5 6">
    <location>
        <position position="353"/>
    </location>
</feature>
<evidence type="ECO:0000313" key="10">
    <source>
        <dbReference type="Proteomes" id="UP000794436"/>
    </source>
</evidence>
<dbReference type="CDD" id="cd00044">
    <property type="entry name" value="CysPc"/>
    <property type="match status" value="1"/>
</dbReference>
<dbReference type="Pfam" id="PF00648">
    <property type="entry name" value="Peptidase_C2"/>
    <property type="match status" value="1"/>
</dbReference>
<gene>
    <name evidence="9" type="ORF">Poli38472_012654</name>
</gene>
<evidence type="ECO:0000256" key="6">
    <source>
        <dbReference type="PROSITE-ProRule" id="PRU00239"/>
    </source>
</evidence>
<dbReference type="PRINTS" id="PR00704">
    <property type="entry name" value="CALPAIN"/>
</dbReference>
<dbReference type="EMBL" id="SPLM01000076">
    <property type="protein sequence ID" value="TMW61463.1"/>
    <property type="molecule type" value="Genomic_DNA"/>
</dbReference>
<dbReference type="InterPro" id="IPR038765">
    <property type="entry name" value="Papain-like_cys_pep_sf"/>
</dbReference>
<dbReference type="OrthoDB" id="152370at2759"/>
<dbReference type="GO" id="GO:0006508">
    <property type="term" value="P:proteolysis"/>
    <property type="evidence" value="ECO:0007669"/>
    <property type="project" value="UniProtKB-KW"/>
</dbReference>
<dbReference type="PANTHER" id="PTHR10183:SF379">
    <property type="entry name" value="CALPAIN-5"/>
    <property type="match status" value="1"/>
</dbReference>
<dbReference type="PROSITE" id="PS50203">
    <property type="entry name" value="CALPAIN_CAT"/>
    <property type="match status" value="1"/>
</dbReference>
<dbReference type="Proteomes" id="UP000794436">
    <property type="component" value="Unassembled WGS sequence"/>
</dbReference>
<organism evidence="9 10">
    <name type="scientific">Pythium oligandrum</name>
    <name type="common">Mycoparasitic fungus</name>
    <dbReference type="NCBI Taxonomy" id="41045"/>
    <lineage>
        <taxon>Eukaryota</taxon>
        <taxon>Sar</taxon>
        <taxon>Stramenopiles</taxon>
        <taxon>Oomycota</taxon>
        <taxon>Peronosporomycetes</taxon>
        <taxon>Pythiales</taxon>
        <taxon>Pythiaceae</taxon>
        <taxon>Pythium</taxon>
    </lineage>
</organism>
<dbReference type="GO" id="GO:0004198">
    <property type="term" value="F:calcium-dependent cysteine-type endopeptidase activity"/>
    <property type="evidence" value="ECO:0007669"/>
    <property type="project" value="InterPro"/>
</dbReference>
<keyword evidence="2 6" id="KW-0645">Protease</keyword>
<evidence type="ECO:0000313" key="9">
    <source>
        <dbReference type="EMBL" id="TMW61463.1"/>
    </source>
</evidence>
<feature type="compositionally biased region" description="Acidic residues" evidence="7">
    <location>
        <begin position="581"/>
        <end position="593"/>
    </location>
</feature>
<comment type="caution">
    <text evidence="9">The sequence shown here is derived from an EMBL/GenBank/DDBJ whole genome shotgun (WGS) entry which is preliminary data.</text>
</comment>
<reference evidence="9" key="1">
    <citation type="submission" date="2019-03" db="EMBL/GenBank/DDBJ databases">
        <title>Long read genome sequence of the mycoparasitic Pythium oligandrum ATCC 38472 isolated from sugarbeet rhizosphere.</title>
        <authorList>
            <person name="Gaulin E."/>
        </authorList>
    </citation>
    <scope>NUCLEOTIDE SEQUENCE</scope>
    <source>
        <strain evidence="9">ATCC 38472_TT</strain>
    </source>
</reference>
<evidence type="ECO:0000256" key="3">
    <source>
        <dbReference type="ARBA" id="ARBA00022801"/>
    </source>
</evidence>
<feature type="compositionally biased region" description="Acidic residues" evidence="7">
    <location>
        <begin position="601"/>
        <end position="627"/>
    </location>
</feature>
<dbReference type="InterPro" id="IPR000169">
    <property type="entry name" value="Pept_cys_AS"/>
</dbReference>
<evidence type="ECO:0000256" key="2">
    <source>
        <dbReference type="ARBA" id="ARBA00022670"/>
    </source>
</evidence>